<protein>
    <submittedName>
        <fullName evidence="1">Uncharacterized protein</fullName>
    </submittedName>
</protein>
<gene>
    <name evidence="1" type="ORF">METZ01_LOCUS444782</name>
</gene>
<dbReference type="EMBL" id="UINC01181968">
    <property type="protein sequence ID" value="SVD91928.1"/>
    <property type="molecule type" value="Genomic_DNA"/>
</dbReference>
<reference evidence="1" key="1">
    <citation type="submission" date="2018-05" db="EMBL/GenBank/DDBJ databases">
        <authorList>
            <person name="Lanie J.A."/>
            <person name="Ng W.-L."/>
            <person name="Kazmierczak K.M."/>
            <person name="Andrzejewski T.M."/>
            <person name="Davidsen T.M."/>
            <person name="Wayne K.J."/>
            <person name="Tettelin H."/>
            <person name="Glass J.I."/>
            <person name="Rusch D."/>
            <person name="Podicherti R."/>
            <person name="Tsui H.-C.T."/>
            <person name="Winkler M.E."/>
        </authorList>
    </citation>
    <scope>NUCLEOTIDE SEQUENCE</scope>
</reference>
<sequence>MYRKHIWDIRRNIGAEEKEAQNIEEIKSVKKRNNFLINSSYFYFTLNKVVLSSKDY</sequence>
<dbReference type="AlphaFoldDB" id="A0A382ZB53"/>
<accession>A0A382ZB53</accession>
<organism evidence="1">
    <name type="scientific">marine metagenome</name>
    <dbReference type="NCBI Taxonomy" id="408172"/>
    <lineage>
        <taxon>unclassified sequences</taxon>
        <taxon>metagenomes</taxon>
        <taxon>ecological metagenomes</taxon>
    </lineage>
</organism>
<name>A0A382ZB53_9ZZZZ</name>
<evidence type="ECO:0000313" key="1">
    <source>
        <dbReference type="EMBL" id="SVD91928.1"/>
    </source>
</evidence>
<proteinExistence type="predicted"/>